<evidence type="ECO:0000259" key="1">
    <source>
        <dbReference type="Pfam" id="PF00501"/>
    </source>
</evidence>
<keyword evidence="4" id="KW-1185">Reference proteome</keyword>
<sequence>MLCNVIEYFIDGALKSCPNKVAISDGGTEITFSELEKKAKDLAEALIGRVDVVREPIAVYIPKSAAVIVADLAIMYTGNIFMNLDTEIPLKRLGSILNHIEPKLIITLRDRVDTVLDAVDGVDRNQIIVLEELAEAERHSVATVSNDRYRNLIDTDPFCIINTSGSTGVPKGVVLNHRGVIDFADWAFAEFYLEEDTIVGNLSPFYFDLYIFDLVLCLSRGATFVIIPEKLPIFPVRLMEFVAREKISFLFWVPSIMVNIANLDLLEKVPLPALQTVFFAGEVFPTRHLNRWRRALPGVRFVNLYGPIEIHIDCTFYVVEGEIADDQPLPIGYPCRNTDIMILNEADQLCAPGEQGELCVRGSSLSNGYWNDPEKTARAFVQNPLNTRYPELIYRTGDLAMRGADGLIFFAGRKDYQIKHMGYRIELPEIEHQVLGIPGIANACVVYDHPKKAITLFYQPSGAEVGAAAIRKALSTVLPKYMLPTAYHSMERLPMNPNGKIDRNGLVLSLVEEE</sequence>
<dbReference type="InterPro" id="IPR020845">
    <property type="entry name" value="AMP-binding_CS"/>
</dbReference>
<dbReference type="CDD" id="cd05930">
    <property type="entry name" value="A_NRPS"/>
    <property type="match status" value="1"/>
</dbReference>
<accession>A0ABW1WND9</accession>
<dbReference type="EMBL" id="JBHSTT010000027">
    <property type="protein sequence ID" value="MFC6389294.1"/>
    <property type="molecule type" value="Genomic_DNA"/>
</dbReference>
<evidence type="ECO:0000313" key="4">
    <source>
        <dbReference type="Proteomes" id="UP001596237"/>
    </source>
</evidence>
<feature type="domain" description="AMP-binding enzyme C-terminal" evidence="2">
    <location>
        <begin position="429"/>
        <end position="500"/>
    </location>
</feature>
<dbReference type="NCBIfam" id="TIGR01733">
    <property type="entry name" value="AA-adenyl-dom"/>
    <property type="match status" value="1"/>
</dbReference>
<organism evidence="3 4">
    <name type="scientific">Methylorubrum zatmanii</name>
    <dbReference type="NCBI Taxonomy" id="29429"/>
    <lineage>
        <taxon>Bacteria</taxon>
        <taxon>Pseudomonadati</taxon>
        <taxon>Pseudomonadota</taxon>
        <taxon>Alphaproteobacteria</taxon>
        <taxon>Hyphomicrobiales</taxon>
        <taxon>Methylobacteriaceae</taxon>
        <taxon>Methylorubrum</taxon>
    </lineage>
</organism>
<dbReference type="Pfam" id="PF13193">
    <property type="entry name" value="AMP-binding_C"/>
    <property type="match status" value="1"/>
</dbReference>
<name>A0ABW1WND9_9HYPH</name>
<dbReference type="InterPro" id="IPR045851">
    <property type="entry name" value="AMP-bd_C_sf"/>
</dbReference>
<dbReference type="PANTHER" id="PTHR45527:SF1">
    <property type="entry name" value="FATTY ACID SYNTHASE"/>
    <property type="match status" value="1"/>
</dbReference>
<dbReference type="Proteomes" id="UP001596237">
    <property type="component" value="Unassembled WGS sequence"/>
</dbReference>
<protein>
    <submittedName>
        <fullName evidence="3">Amino acid adenylation domain-containing protein</fullName>
    </submittedName>
</protein>
<evidence type="ECO:0000313" key="3">
    <source>
        <dbReference type="EMBL" id="MFC6389294.1"/>
    </source>
</evidence>
<dbReference type="InterPro" id="IPR000873">
    <property type="entry name" value="AMP-dep_synth/lig_dom"/>
</dbReference>
<dbReference type="SUPFAM" id="SSF56801">
    <property type="entry name" value="Acetyl-CoA synthetase-like"/>
    <property type="match status" value="1"/>
</dbReference>
<dbReference type="InterPro" id="IPR025110">
    <property type="entry name" value="AMP-bd_C"/>
</dbReference>
<dbReference type="Gene3D" id="3.40.50.12780">
    <property type="entry name" value="N-terminal domain of ligase-like"/>
    <property type="match status" value="1"/>
</dbReference>
<feature type="domain" description="AMP-dependent synthetase/ligase" evidence="1">
    <location>
        <begin position="15"/>
        <end position="370"/>
    </location>
</feature>
<comment type="caution">
    <text evidence="3">The sequence shown here is derived from an EMBL/GenBank/DDBJ whole genome shotgun (WGS) entry which is preliminary data.</text>
</comment>
<evidence type="ECO:0000259" key="2">
    <source>
        <dbReference type="Pfam" id="PF13193"/>
    </source>
</evidence>
<proteinExistence type="predicted"/>
<dbReference type="PANTHER" id="PTHR45527">
    <property type="entry name" value="NONRIBOSOMAL PEPTIDE SYNTHETASE"/>
    <property type="match status" value="1"/>
</dbReference>
<dbReference type="Gene3D" id="3.30.300.30">
    <property type="match status" value="1"/>
</dbReference>
<dbReference type="InterPro" id="IPR010071">
    <property type="entry name" value="AA_adenyl_dom"/>
</dbReference>
<dbReference type="Pfam" id="PF00501">
    <property type="entry name" value="AMP-binding"/>
    <property type="match status" value="1"/>
</dbReference>
<reference evidence="4" key="1">
    <citation type="journal article" date="2019" name="Int. J. Syst. Evol. Microbiol.">
        <title>The Global Catalogue of Microorganisms (GCM) 10K type strain sequencing project: providing services to taxonomists for standard genome sequencing and annotation.</title>
        <authorList>
            <consortium name="The Broad Institute Genomics Platform"/>
            <consortium name="The Broad Institute Genome Sequencing Center for Infectious Disease"/>
            <person name="Wu L."/>
            <person name="Ma J."/>
        </authorList>
    </citation>
    <scope>NUCLEOTIDE SEQUENCE [LARGE SCALE GENOMIC DNA]</scope>
    <source>
        <strain evidence="4">CCUG 36916</strain>
    </source>
</reference>
<dbReference type="RefSeq" id="WP_192285648.1">
    <property type="nucleotide sequence ID" value="NZ_JBHSTT010000027.1"/>
</dbReference>
<dbReference type="InterPro" id="IPR042099">
    <property type="entry name" value="ANL_N_sf"/>
</dbReference>
<gene>
    <name evidence="3" type="ORF">ACFQDP_08065</name>
</gene>
<dbReference type="PROSITE" id="PS00455">
    <property type="entry name" value="AMP_BINDING"/>
    <property type="match status" value="1"/>
</dbReference>